<organism evidence="1 2">
    <name type="scientific">Xenoophorus captivus</name>
    <dbReference type="NCBI Taxonomy" id="1517983"/>
    <lineage>
        <taxon>Eukaryota</taxon>
        <taxon>Metazoa</taxon>
        <taxon>Chordata</taxon>
        <taxon>Craniata</taxon>
        <taxon>Vertebrata</taxon>
        <taxon>Euteleostomi</taxon>
        <taxon>Actinopterygii</taxon>
        <taxon>Neopterygii</taxon>
        <taxon>Teleostei</taxon>
        <taxon>Neoteleostei</taxon>
        <taxon>Acanthomorphata</taxon>
        <taxon>Ovalentaria</taxon>
        <taxon>Atherinomorphae</taxon>
        <taxon>Cyprinodontiformes</taxon>
        <taxon>Goodeidae</taxon>
        <taxon>Xenoophorus</taxon>
    </lineage>
</organism>
<keyword evidence="2" id="KW-1185">Reference proteome</keyword>
<name>A0ABV0QU27_9TELE</name>
<evidence type="ECO:0000313" key="1">
    <source>
        <dbReference type="EMBL" id="MEQ2198898.1"/>
    </source>
</evidence>
<dbReference type="Proteomes" id="UP001434883">
    <property type="component" value="Unassembled WGS sequence"/>
</dbReference>
<protein>
    <submittedName>
        <fullName evidence="1">Uncharacterized protein</fullName>
    </submittedName>
</protein>
<dbReference type="EMBL" id="JAHRIN010021231">
    <property type="protein sequence ID" value="MEQ2198898.1"/>
    <property type="molecule type" value="Genomic_DNA"/>
</dbReference>
<feature type="non-terminal residue" evidence="1">
    <location>
        <position position="1"/>
    </location>
</feature>
<reference evidence="1 2" key="1">
    <citation type="submission" date="2021-06" db="EMBL/GenBank/DDBJ databases">
        <authorList>
            <person name="Palmer J.M."/>
        </authorList>
    </citation>
    <scope>NUCLEOTIDE SEQUENCE [LARGE SCALE GENOMIC DNA]</scope>
    <source>
        <strain evidence="1 2">XC_2019</strain>
        <tissue evidence="1">Muscle</tissue>
    </source>
</reference>
<comment type="caution">
    <text evidence="1">The sequence shown here is derived from an EMBL/GenBank/DDBJ whole genome shotgun (WGS) entry which is preliminary data.</text>
</comment>
<evidence type="ECO:0000313" key="2">
    <source>
        <dbReference type="Proteomes" id="UP001434883"/>
    </source>
</evidence>
<accession>A0ABV0QU27</accession>
<proteinExistence type="predicted"/>
<sequence>VAYGAQVLDSVSVMELVESINGHPEMLLVAQDDHLQREQRIRPSEPTRLHYNKLLSHVCVNMEGHLKVLSRCEGEGLQVRFLWAPALRQEGVPDDDLFLQTGIQMKNDVVATHISQINTKTEK</sequence>
<gene>
    <name evidence="1" type="ORF">XENOCAPTIV_020498</name>
</gene>